<protein>
    <recommendedName>
        <fullName evidence="3">HTH cro/C1-type domain-containing protein</fullName>
    </recommendedName>
</protein>
<evidence type="ECO:0008006" key="3">
    <source>
        <dbReference type="Google" id="ProtNLM"/>
    </source>
</evidence>
<dbReference type="GeneID" id="96744349"/>
<name>A0A1R1SM09_9ACTN</name>
<evidence type="ECO:0000313" key="2">
    <source>
        <dbReference type="Proteomes" id="UP000186168"/>
    </source>
</evidence>
<dbReference type="AlphaFoldDB" id="A0A1R1SM09"/>
<dbReference type="RefSeq" id="WP_065963078.1">
    <property type="nucleotide sequence ID" value="NZ_ASQP01000163.1"/>
</dbReference>
<keyword evidence="2" id="KW-1185">Reference proteome</keyword>
<gene>
    <name evidence="1" type="ORF">SPAR_11012</name>
</gene>
<comment type="caution">
    <text evidence="1">The sequence shown here is derived from an EMBL/GenBank/DDBJ whole genome shotgun (WGS) entry which is preliminary data.</text>
</comment>
<sequence>MADSGVSGVSRLAGLRKAAGYTQVTFAAAFAREAARLGIDASVSVRQLRRWEGESPPPLPHPGQQAVLEAMFGLPLAEMGFDVPPHRRSTIERIGDDGEVKRRAFVTGSGVIAAATVLPEQHGPRVGASEVAALRTRLVDLYAVDHRSGGIPAKARAQQLEQEITQVLSRSVYTSRVGRDLQAMLSELHSNQAWYGYDSGPLGQARTAAVEALTAAQLIDDGLLQLSALETLVLIDIKADRLWEAASAVEHAYGVAGRNGAGPTVHLVIALREANVATYAGDTTAACRALSRALSYQGRADTDVDVPDWARFAGPIEIDYATADMYVRAGEPRRAVPFLRAAVDGLAGGYARNTAWYRSKLACTLLDAGEVEEACAEMGGVLDAYGEIKSDRLTHRVDAFRETVTAIDTAVTRDMSVRIREATQGGCS</sequence>
<accession>A0A1R1SM09</accession>
<dbReference type="STRING" id="67365.GCA_001704635_06848"/>
<proteinExistence type="predicted"/>
<evidence type="ECO:0000313" key="1">
    <source>
        <dbReference type="EMBL" id="OMI39344.1"/>
    </source>
</evidence>
<dbReference type="Proteomes" id="UP000186168">
    <property type="component" value="Unassembled WGS sequence"/>
</dbReference>
<dbReference type="EMBL" id="ASQP01000163">
    <property type="protein sequence ID" value="OMI39344.1"/>
    <property type="molecule type" value="Genomic_DNA"/>
</dbReference>
<reference evidence="1 2" key="1">
    <citation type="submission" date="2013-05" db="EMBL/GenBank/DDBJ databases">
        <title>Genome sequence of Streptomyces sparsogenes DSM 40356.</title>
        <authorList>
            <person name="Coyne S."/>
            <person name="Seebeck F.P."/>
        </authorList>
    </citation>
    <scope>NUCLEOTIDE SEQUENCE [LARGE SCALE GENOMIC DNA]</scope>
    <source>
        <strain evidence="1 2">DSM 40356</strain>
    </source>
</reference>
<organism evidence="1 2">
    <name type="scientific">Streptomyces sparsogenes DSM 40356</name>
    <dbReference type="NCBI Taxonomy" id="1331668"/>
    <lineage>
        <taxon>Bacteria</taxon>
        <taxon>Bacillati</taxon>
        <taxon>Actinomycetota</taxon>
        <taxon>Actinomycetes</taxon>
        <taxon>Kitasatosporales</taxon>
        <taxon>Streptomycetaceae</taxon>
        <taxon>Streptomyces</taxon>
    </lineage>
</organism>